<protein>
    <recommendedName>
        <fullName evidence="1">PRC-barrel domain-containing protein</fullName>
    </recommendedName>
</protein>
<reference evidence="3" key="1">
    <citation type="journal article" date="2019" name="Int. J. Syst. Evol. Microbiol.">
        <title>The Global Catalogue of Microorganisms (GCM) 10K type strain sequencing project: providing services to taxonomists for standard genome sequencing and annotation.</title>
        <authorList>
            <consortium name="The Broad Institute Genomics Platform"/>
            <consortium name="The Broad Institute Genome Sequencing Center for Infectious Disease"/>
            <person name="Wu L."/>
            <person name="Ma J."/>
        </authorList>
    </citation>
    <scope>NUCLEOTIDE SEQUENCE [LARGE SCALE GENOMIC DNA]</scope>
    <source>
        <strain evidence="3">JCM 10649</strain>
    </source>
</reference>
<dbReference type="InterPro" id="IPR011033">
    <property type="entry name" value="PRC_barrel-like_sf"/>
</dbReference>
<evidence type="ECO:0000259" key="1">
    <source>
        <dbReference type="Pfam" id="PF05239"/>
    </source>
</evidence>
<organism evidence="2 3">
    <name type="scientific">Streptomyces stramineus</name>
    <dbReference type="NCBI Taxonomy" id="173861"/>
    <lineage>
        <taxon>Bacteria</taxon>
        <taxon>Bacillati</taxon>
        <taxon>Actinomycetota</taxon>
        <taxon>Actinomycetes</taxon>
        <taxon>Kitasatosporales</taxon>
        <taxon>Streptomycetaceae</taxon>
        <taxon>Streptomyces</taxon>
    </lineage>
</organism>
<comment type="caution">
    <text evidence="2">The sequence shown here is derived from an EMBL/GenBank/DDBJ whole genome shotgun (WGS) entry which is preliminary data.</text>
</comment>
<dbReference type="EMBL" id="BAAAHB010000010">
    <property type="protein sequence ID" value="GAA0453116.1"/>
    <property type="molecule type" value="Genomic_DNA"/>
</dbReference>
<dbReference type="InterPro" id="IPR027275">
    <property type="entry name" value="PRC-brl_dom"/>
</dbReference>
<dbReference type="Proteomes" id="UP001499895">
    <property type="component" value="Unassembled WGS sequence"/>
</dbReference>
<evidence type="ECO:0000313" key="2">
    <source>
        <dbReference type="EMBL" id="GAA0453116.1"/>
    </source>
</evidence>
<feature type="domain" description="PRC-barrel" evidence="1">
    <location>
        <begin position="82"/>
        <end position="130"/>
    </location>
</feature>
<dbReference type="Pfam" id="PF05239">
    <property type="entry name" value="PRC"/>
    <property type="match status" value="2"/>
</dbReference>
<name>A0ABP3JGR6_9ACTN</name>
<keyword evidence="3" id="KW-1185">Reference proteome</keyword>
<dbReference type="SUPFAM" id="SSF50346">
    <property type="entry name" value="PRC-barrel domain"/>
    <property type="match status" value="2"/>
</dbReference>
<gene>
    <name evidence="2" type="ORF">GCM10009544_14890</name>
</gene>
<sequence>MLFSRTRGLPVVTAEEAAELGTVKALTVDATDRRVGHLFLSGGRSGGPGALPWSRVRAVGPDAVIVHSAVAAHPEPAPVRAEVLGSRVLTDGGEEHGTVEDVAFDPVTGRIDTVHTTRGAVPGDRLIGLGEYALVVRAG</sequence>
<proteinExistence type="predicted"/>
<dbReference type="RefSeq" id="WP_344087667.1">
    <property type="nucleotide sequence ID" value="NZ_BAAAHB010000010.1"/>
</dbReference>
<accession>A0ABP3JGR6</accession>
<dbReference type="Gene3D" id="2.30.30.240">
    <property type="entry name" value="PRC-barrel domain"/>
    <property type="match status" value="2"/>
</dbReference>
<feature type="domain" description="PRC-barrel" evidence="1">
    <location>
        <begin position="4"/>
        <end position="67"/>
    </location>
</feature>
<evidence type="ECO:0000313" key="3">
    <source>
        <dbReference type="Proteomes" id="UP001499895"/>
    </source>
</evidence>